<dbReference type="AlphaFoldDB" id="A0AAJ3NTH5"/>
<dbReference type="Gene3D" id="3.40.47.10">
    <property type="match status" value="1"/>
</dbReference>
<dbReference type="PANTHER" id="PTHR42870">
    <property type="entry name" value="ACETYL-COA C-ACETYLTRANSFERASE"/>
    <property type="match status" value="1"/>
</dbReference>
<dbReference type="GO" id="GO:0016746">
    <property type="term" value="F:acyltransferase activity"/>
    <property type="evidence" value="ECO:0007669"/>
    <property type="project" value="InterPro"/>
</dbReference>
<name>A0AAJ3NTH5_9MYCO</name>
<dbReference type="SUPFAM" id="SSF53901">
    <property type="entry name" value="Thiolase-like"/>
    <property type="match status" value="1"/>
</dbReference>
<reference evidence="1 2" key="1">
    <citation type="submission" date="2016-01" db="EMBL/GenBank/DDBJ databases">
        <title>The new phylogeny of the genus Mycobacterium.</title>
        <authorList>
            <person name="Tarcisio F."/>
            <person name="Conor M."/>
            <person name="Antonella G."/>
            <person name="Elisabetta G."/>
            <person name="Giulia F.S."/>
            <person name="Sara T."/>
            <person name="Anna F."/>
            <person name="Clotilde B."/>
            <person name="Roberto B."/>
            <person name="Veronica D.S."/>
            <person name="Fabio R."/>
            <person name="Monica P."/>
            <person name="Olivier J."/>
            <person name="Enrico T."/>
            <person name="Nicola S."/>
        </authorList>
    </citation>
    <scope>NUCLEOTIDE SEQUENCE [LARGE SCALE GENOMIC DNA]</scope>
    <source>
        <strain evidence="1 2">DSM 44616</strain>
    </source>
</reference>
<accession>A0AAJ3NTH5</accession>
<protein>
    <recommendedName>
        <fullName evidence="3">Acetyl-CoA acetyltransferase</fullName>
    </recommendedName>
</protein>
<gene>
    <name evidence="1" type="ORF">AWC23_06365</name>
</gene>
<dbReference type="Proteomes" id="UP000193387">
    <property type="component" value="Unassembled WGS sequence"/>
</dbReference>
<evidence type="ECO:0000313" key="1">
    <source>
        <dbReference type="EMBL" id="ORW73703.1"/>
    </source>
</evidence>
<evidence type="ECO:0000313" key="2">
    <source>
        <dbReference type="Proteomes" id="UP000193387"/>
    </source>
</evidence>
<proteinExistence type="predicted"/>
<dbReference type="PANTHER" id="PTHR42870:SF1">
    <property type="entry name" value="NON-SPECIFIC LIPID-TRANSFER PROTEIN-LIKE 2"/>
    <property type="match status" value="1"/>
</dbReference>
<dbReference type="EMBL" id="LQPR01000013">
    <property type="protein sequence ID" value="ORW73703.1"/>
    <property type="molecule type" value="Genomic_DNA"/>
</dbReference>
<dbReference type="InterPro" id="IPR016039">
    <property type="entry name" value="Thiolase-like"/>
</dbReference>
<keyword evidence="2" id="KW-1185">Reference proteome</keyword>
<dbReference type="RefSeq" id="WP_085254479.1">
    <property type="nucleotide sequence ID" value="NZ_AP022573.1"/>
</dbReference>
<comment type="caution">
    <text evidence="1">The sequence shown here is derived from an EMBL/GenBank/DDBJ whole genome shotgun (WGS) entry which is preliminary data.</text>
</comment>
<sequence length="348" mass="35217">MSGRTVSIEGFASRVGGADPRMSLPELIFEVVSQALCNAGCTMGQVDGVVIAAHDLIDGRSLSSMITGPAAGAYLRDEIRVSDDALVAVSLAAARLQAGEGSKVVVASWGRASEGDPDRTATAGLDPFTEKPVLPSRAVISALRASAYLRTHSSVGRQAARTARESRAQANPWAVPAPRGALVYPLLAGEGSVDADVVAAVVLGRDPSPVTITGIGHGTERARLVDRSMTELPGATAAVSRASSAARCAASTVDAVEVAGASLFEELMLLEAAGVAAPGSGLMHFAETPWINASGGSLAGDCYPCSGLLRLTDAARALGRSGGPRSALVAASSAVAMQTTTAIILEAT</sequence>
<organism evidence="1 2">
    <name type="scientific">Mycobacterium saskatchewanense</name>
    <dbReference type="NCBI Taxonomy" id="220927"/>
    <lineage>
        <taxon>Bacteria</taxon>
        <taxon>Bacillati</taxon>
        <taxon>Actinomycetota</taxon>
        <taxon>Actinomycetes</taxon>
        <taxon>Mycobacteriales</taxon>
        <taxon>Mycobacteriaceae</taxon>
        <taxon>Mycobacterium</taxon>
        <taxon>Mycobacterium simiae complex</taxon>
    </lineage>
</organism>
<evidence type="ECO:0008006" key="3">
    <source>
        <dbReference type="Google" id="ProtNLM"/>
    </source>
</evidence>